<dbReference type="Pfam" id="PF14256">
    <property type="entry name" value="YwiC"/>
    <property type="match status" value="1"/>
</dbReference>
<feature type="transmembrane region" description="Helical" evidence="1">
    <location>
        <begin position="125"/>
        <end position="144"/>
    </location>
</feature>
<dbReference type="InterPro" id="IPR025576">
    <property type="entry name" value="YwiC"/>
</dbReference>
<dbReference type="OrthoDB" id="264037at2"/>
<accession>A0A5C5Z772</accession>
<dbReference type="Proteomes" id="UP000315010">
    <property type="component" value="Unassembled WGS sequence"/>
</dbReference>
<feature type="transmembrane region" description="Helical" evidence="1">
    <location>
        <begin position="156"/>
        <end position="174"/>
    </location>
</feature>
<dbReference type="RefSeq" id="WP_146398857.1">
    <property type="nucleotide sequence ID" value="NZ_SJPJ01000001.1"/>
</dbReference>
<keyword evidence="1" id="KW-0472">Membrane</keyword>
<feature type="transmembrane region" description="Helical" evidence="1">
    <location>
        <begin position="76"/>
        <end position="94"/>
    </location>
</feature>
<keyword evidence="3" id="KW-1185">Reference proteome</keyword>
<organism evidence="2 3">
    <name type="scientific">Novipirellula herctigrandis</name>
    <dbReference type="NCBI Taxonomy" id="2527986"/>
    <lineage>
        <taxon>Bacteria</taxon>
        <taxon>Pseudomonadati</taxon>
        <taxon>Planctomycetota</taxon>
        <taxon>Planctomycetia</taxon>
        <taxon>Pirellulales</taxon>
        <taxon>Pirellulaceae</taxon>
        <taxon>Novipirellula</taxon>
    </lineage>
</organism>
<gene>
    <name evidence="2" type="ORF">CA13_38460</name>
</gene>
<proteinExistence type="predicted"/>
<comment type="caution">
    <text evidence="2">The sequence shown here is derived from an EMBL/GenBank/DDBJ whole genome shotgun (WGS) entry which is preliminary data.</text>
</comment>
<dbReference type="AlphaFoldDB" id="A0A5C5Z772"/>
<name>A0A5C5Z772_9BACT</name>
<evidence type="ECO:0000313" key="2">
    <source>
        <dbReference type="EMBL" id="TWT82383.1"/>
    </source>
</evidence>
<evidence type="ECO:0000313" key="3">
    <source>
        <dbReference type="Proteomes" id="UP000315010"/>
    </source>
</evidence>
<dbReference type="EMBL" id="SJPJ01000001">
    <property type="protein sequence ID" value="TWT82383.1"/>
    <property type="molecule type" value="Genomic_DNA"/>
</dbReference>
<sequence>MAATPSAKLHPKEHGAYAILGIPIVAALIAVGATVNGVCVAIASVSGFFAHEPLLVAVGHRGRRAQTSTPQARSRLIFLLTGMGIAGGTAMLLGNLEVRVSLVVCLGLAVGTFAFGIVGKHRSIAVQLLGVVGLSSPCVPILLAGDMPLVDALTTWAAWLVGFSSTTVAVRSVIASQKRHSRVGYIVTLVGISSAIALWATFAVYWPMVTLPMVAMSWYLMITPPPMKQIRRVGWALVFGTFATAVLVIYFIG</sequence>
<evidence type="ECO:0000256" key="1">
    <source>
        <dbReference type="SAM" id="Phobius"/>
    </source>
</evidence>
<feature type="transmembrane region" description="Helical" evidence="1">
    <location>
        <begin position="16"/>
        <end position="43"/>
    </location>
</feature>
<feature type="transmembrane region" description="Helical" evidence="1">
    <location>
        <begin position="233"/>
        <end position="252"/>
    </location>
</feature>
<reference evidence="2 3" key="1">
    <citation type="submission" date="2019-02" db="EMBL/GenBank/DDBJ databases">
        <title>Deep-cultivation of Planctomycetes and their phenomic and genomic characterization uncovers novel biology.</title>
        <authorList>
            <person name="Wiegand S."/>
            <person name="Jogler M."/>
            <person name="Boedeker C."/>
            <person name="Pinto D."/>
            <person name="Vollmers J."/>
            <person name="Rivas-Marin E."/>
            <person name="Kohn T."/>
            <person name="Peeters S.H."/>
            <person name="Heuer A."/>
            <person name="Rast P."/>
            <person name="Oberbeckmann S."/>
            <person name="Bunk B."/>
            <person name="Jeske O."/>
            <person name="Meyerdierks A."/>
            <person name="Storesund J.E."/>
            <person name="Kallscheuer N."/>
            <person name="Luecker S."/>
            <person name="Lage O.M."/>
            <person name="Pohl T."/>
            <person name="Merkel B.J."/>
            <person name="Hornburger P."/>
            <person name="Mueller R.-W."/>
            <person name="Bruemmer F."/>
            <person name="Labrenz M."/>
            <person name="Spormann A.M."/>
            <person name="Op Den Camp H."/>
            <person name="Overmann J."/>
            <person name="Amann R."/>
            <person name="Jetten M.S.M."/>
            <person name="Mascher T."/>
            <person name="Medema M.H."/>
            <person name="Devos D.P."/>
            <person name="Kaster A.-K."/>
            <person name="Ovreas L."/>
            <person name="Rohde M."/>
            <person name="Galperin M.Y."/>
            <person name="Jogler C."/>
        </authorList>
    </citation>
    <scope>NUCLEOTIDE SEQUENCE [LARGE SCALE GENOMIC DNA]</scope>
    <source>
        <strain evidence="2 3">CA13</strain>
    </source>
</reference>
<feature type="transmembrane region" description="Helical" evidence="1">
    <location>
        <begin position="100"/>
        <end position="118"/>
    </location>
</feature>
<protein>
    <submittedName>
        <fullName evidence="2">Uncharacterized protein</fullName>
    </submittedName>
</protein>
<keyword evidence="1" id="KW-0812">Transmembrane</keyword>
<feature type="transmembrane region" description="Helical" evidence="1">
    <location>
        <begin position="183"/>
        <end position="199"/>
    </location>
</feature>
<keyword evidence="1" id="KW-1133">Transmembrane helix</keyword>